<proteinExistence type="predicted"/>
<reference evidence="2 3" key="1">
    <citation type="submission" date="2024-01" db="EMBL/GenBank/DDBJ databases">
        <title>A draft genome for the cacao thread blight pathogen Marasmiellus scandens.</title>
        <authorList>
            <person name="Baruah I.K."/>
            <person name="Leung J."/>
            <person name="Bukari Y."/>
            <person name="Amoako-Attah I."/>
            <person name="Meinhardt L.W."/>
            <person name="Bailey B.A."/>
            <person name="Cohen S.P."/>
        </authorList>
    </citation>
    <scope>NUCLEOTIDE SEQUENCE [LARGE SCALE GENOMIC DNA]</scope>
    <source>
        <strain evidence="2 3">GH-19</strain>
    </source>
</reference>
<evidence type="ECO:0000256" key="1">
    <source>
        <dbReference type="SAM" id="MobiDB-lite"/>
    </source>
</evidence>
<evidence type="ECO:0000313" key="2">
    <source>
        <dbReference type="EMBL" id="KAK7437596.1"/>
    </source>
</evidence>
<name>A0ABR1ISE8_9AGAR</name>
<accession>A0ABR1ISE8</accession>
<gene>
    <name evidence="2" type="ORF">VKT23_018494</name>
</gene>
<protein>
    <submittedName>
        <fullName evidence="2">Uncharacterized protein</fullName>
    </submittedName>
</protein>
<feature type="region of interest" description="Disordered" evidence="1">
    <location>
        <begin position="1"/>
        <end position="41"/>
    </location>
</feature>
<organism evidence="2 3">
    <name type="scientific">Marasmiellus scandens</name>
    <dbReference type="NCBI Taxonomy" id="2682957"/>
    <lineage>
        <taxon>Eukaryota</taxon>
        <taxon>Fungi</taxon>
        <taxon>Dikarya</taxon>
        <taxon>Basidiomycota</taxon>
        <taxon>Agaricomycotina</taxon>
        <taxon>Agaricomycetes</taxon>
        <taxon>Agaricomycetidae</taxon>
        <taxon>Agaricales</taxon>
        <taxon>Marasmiineae</taxon>
        <taxon>Omphalotaceae</taxon>
        <taxon>Marasmiellus</taxon>
    </lineage>
</organism>
<keyword evidence="3" id="KW-1185">Reference proteome</keyword>
<feature type="compositionally biased region" description="Basic and acidic residues" evidence="1">
    <location>
        <begin position="30"/>
        <end position="41"/>
    </location>
</feature>
<dbReference type="EMBL" id="JBANRG010000084">
    <property type="protein sequence ID" value="KAK7437596.1"/>
    <property type="molecule type" value="Genomic_DNA"/>
</dbReference>
<evidence type="ECO:0000313" key="3">
    <source>
        <dbReference type="Proteomes" id="UP001498398"/>
    </source>
</evidence>
<dbReference type="Proteomes" id="UP001498398">
    <property type="component" value="Unassembled WGS sequence"/>
</dbReference>
<comment type="caution">
    <text evidence="2">The sequence shown here is derived from an EMBL/GenBank/DDBJ whole genome shotgun (WGS) entry which is preliminary data.</text>
</comment>
<sequence>MSRPRILPCKAAAPFPSSPTKHSQGYPYETRAHTKHSENAIEQTQEKSLLEVLKDEIWKAANPSSSYIGSGFLEILYKQLKMNGGKQHDAQALDSKETVDYVKELVRAVKDKLDYNPPPSPIFNLNVEESTQKQRIRELWRMKERLDELLATL</sequence>